<comment type="caution">
    <text evidence="2">The sequence shown here is derived from an EMBL/GenBank/DDBJ whole genome shotgun (WGS) entry which is preliminary data.</text>
</comment>
<keyword evidence="1" id="KW-0472">Membrane</keyword>
<keyword evidence="3" id="KW-1185">Reference proteome</keyword>
<dbReference type="RefSeq" id="WP_179551915.1">
    <property type="nucleotide sequence ID" value="NZ_JACCFI010000001.1"/>
</dbReference>
<dbReference type="AlphaFoldDB" id="A0A852X3I7"/>
<protein>
    <submittedName>
        <fullName evidence="2">Uncharacterized protein</fullName>
    </submittedName>
</protein>
<keyword evidence="1" id="KW-1133">Transmembrane helix</keyword>
<feature type="transmembrane region" description="Helical" evidence="1">
    <location>
        <begin position="32"/>
        <end position="56"/>
    </location>
</feature>
<proteinExistence type="predicted"/>
<dbReference type="EMBL" id="JACCFI010000001">
    <property type="protein sequence ID" value="NYG22054.1"/>
    <property type="molecule type" value="Genomic_DNA"/>
</dbReference>
<name>A0A852X3I7_9MICO</name>
<evidence type="ECO:0000313" key="2">
    <source>
        <dbReference type="EMBL" id="NYG22054.1"/>
    </source>
</evidence>
<organism evidence="2 3">
    <name type="scientific">Agromyces hippuratus</name>
    <dbReference type="NCBI Taxonomy" id="286438"/>
    <lineage>
        <taxon>Bacteria</taxon>
        <taxon>Bacillati</taxon>
        <taxon>Actinomycetota</taxon>
        <taxon>Actinomycetes</taxon>
        <taxon>Micrococcales</taxon>
        <taxon>Microbacteriaceae</taxon>
        <taxon>Agromyces</taxon>
    </lineage>
</organism>
<keyword evidence="1" id="KW-0812">Transmembrane</keyword>
<evidence type="ECO:0000256" key="1">
    <source>
        <dbReference type="SAM" id="Phobius"/>
    </source>
</evidence>
<evidence type="ECO:0000313" key="3">
    <source>
        <dbReference type="Proteomes" id="UP000549066"/>
    </source>
</evidence>
<gene>
    <name evidence="2" type="ORF">BJY17_002801</name>
</gene>
<reference evidence="2 3" key="1">
    <citation type="submission" date="2020-07" db="EMBL/GenBank/DDBJ databases">
        <title>Sequencing the genomes of 1000 actinobacteria strains.</title>
        <authorList>
            <person name="Klenk H.-P."/>
        </authorList>
    </citation>
    <scope>NUCLEOTIDE SEQUENCE [LARGE SCALE GENOMIC DNA]</scope>
    <source>
        <strain evidence="2 3">DSM 8598</strain>
    </source>
</reference>
<dbReference type="Proteomes" id="UP000549066">
    <property type="component" value="Unassembled WGS sequence"/>
</dbReference>
<accession>A0A852X3I7</accession>
<sequence>MDDEDAVFNELEHADLIMRNLETGRGGPIVEISIHAAGIVGIAMYWSAMTFVLFALQSLGIAGRLKDPTLDADGNLVLLLSDPDGAAVDPSVVWRRLDEMGFRATLVGTARTG</sequence>